<evidence type="ECO:0000313" key="4">
    <source>
        <dbReference type="EMBL" id="POG72879.1"/>
    </source>
</evidence>
<comment type="caution">
    <text evidence="4">The sequence shown here is derived from an EMBL/GenBank/DDBJ whole genome shotgun (WGS) entry which is preliminary data.</text>
</comment>
<dbReference type="Pfam" id="PF12505">
    <property type="entry name" value="DUF3712"/>
    <property type="match status" value="2"/>
</dbReference>
<dbReference type="AlphaFoldDB" id="A0A2H5SIN0"/>
<keyword evidence="2" id="KW-1133">Transmembrane helix</keyword>
<reference evidence="4 5" key="2">
    <citation type="journal article" date="2018" name="New Phytol.">
        <title>High intraspecific genome diversity in the model arbuscular mycorrhizal symbiont Rhizophagus irregularis.</title>
        <authorList>
            <person name="Chen E.C.H."/>
            <person name="Morin E."/>
            <person name="Beaudet D."/>
            <person name="Noel J."/>
            <person name="Yildirir G."/>
            <person name="Ndikumana S."/>
            <person name="Charron P."/>
            <person name="St-Onge C."/>
            <person name="Giorgi J."/>
            <person name="Kruger M."/>
            <person name="Marton T."/>
            <person name="Ropars J."/>
            <person name="Grigoriev I.V."/>
            <person name="Hainaut M."/>
            <person name="Henrissat B."/>
            <person name="Roux C."/>
            <person name="Martin F."/>
            <person name="Corradi N."/>
        </authorList>
    </citation>
    <scope>NUCLEOTIDE SEQUENCE [LARGE SCALE GENOMIC DNA]</scope>
    <source>
        <strain evidence="4 5">DAOM 197198</strain>
    </source>
</reference>
<dbReference type="Pfam" id="PF26153">
    <property type="entry name" value="LEA-2L_5"/>
    <property type="match status" value="1"/>
</dbReference>
<dbReference type="STRING" id="747089.A0A2H5SIN0"/>
<feature type="compositionally biased region" description="Polar residues" evidence="1">
    <location>
        <begin position="44"/>
        <end position="57"/>
    </location>
</feature>
<evidence type="ECO:0000256" key="2">
    <source>
        <dbReference type="SAM" id="Phobius"/>
    </source>
</evidence>
<sequence>MSLEQPLPKIGTNNTNNGVERHSPPLINKSNINDDEKYRGLAYSSDNISPSHQNDLSPPTNNNPYPYNIYKNNNTSSTSQSSQDSAKSNDNLFRDFNSLPSPPKNYHTYPQTTELHPSRDLDSEEINRNPAEPAKKGFFRNKKKAYCCICCGLIILIIIIMIPLTLKVIAPSIAQGAVTGSKLSFSSAKLTQLSEDDFMMSVSGEVTGTGPLKATIQVPDGVKVSWNQLLIGQLPLDTITAQPFTGAKIESSQKFKVLNKTAFAEFNKFMLKEREFTWHLEGIASVEAAGLNLQGIVLSKDVTMGGMQNFPSVKIDSFNAPAEHPDGGIEIEINSTLGNPSPINVELGDLVFDVEYLGHIVGEVGATGVTLVSGDNKLDLKGRLIPQNSTEALAAVGDLFSKFITGQNATTSVIAKSVRPNNESAPISWLQSAFVGTKLSVVLQGGKDLKIISSVDINALDLQFNNENPYIPMASSSSLTAGFSIPFGFPLEMKQISQQITMFDGDKELASLGSPFTAATGDSKSGKIETSFAPTPFKVAKGSEELFDDFSKRLTLEKSVSLKMKGVANSIAKTPVGEVEIQGIEFEVQTTLPGIQGLKTKPAVVNSLVVTGGTAENMLIKLSVTLFNPSNVKISMGDVIFDLLFQDQPMGKVIMENFVLDRGENNVNVIAQFGPKGDEANKAGRELLDNFIIGKSNTVGIKGSAQSTPIAPLQKALAALELTTTMPGLKSPKPIIEQARFAIGLNTIFDSKGTASIDAFNPFDTTIKFLNIKSNIQVKDDEIGNIDQDLSADPVIIPSGKTVTTKDFDLNLKISGAAIKSLFDSLAGNLKTNIAATIGVAIGDFVTEIDYSQNDVPTSLGKGAGQ</sequence>
<dbReference type="InterPro" id="IPR059066">
    <property type="entry name" value="Ig_Tag1-like_5th"/>
</dbReference>
<dbReference type="InterPro" id="IPR046368">
    <property type="entry name" value="Tag1"/>
</dbReference>
<dbReference type="PANTHER" id="PTHR35895">
    <property type="entry name" value="CHROMOSOME 16, WHOLE GENOME SHOTGUN SEQUENCE"/>
    <property type="match status" value="1"/>
</dbReference>
<proteinExistence type="predicted"/>
<keyword evidence="5" id="KW-1185">Reference proteome</keyword>
<evidence type="ECO:0000313" key="5">
    <source>
        <dbReference type="Proteomes" id="UP000018888"/>
    </source>
</evidence>
<feature type="compositionally biased region" description="Basic and acidic residues" evidence="1">
    <location>
        <begin position="116"/>
        <end position="127"/>
    </location>
</feature>
<dbReference type="InterPro" id="IPR022185">
    <property type="entry name" value="DUF3712"/>
</dbReference>
<dbReference type="EMBL" id="AUPC02000090">
    <property type="protein sequence ID" value="POG72879.1"/>
    <property type="molecule type" value="Genomic_DNA"/>
</dbReference>
<feature type="transmembrane region" description="Helical" evidence="2">
    <location>
        <begin position="145"/>
        <end position="166"/>
    </location>
</feature>
<reference evidence="4 5" key="1">
    <citation type="journal article" date="2013" name="Proc. Natl. Acad. Sci. U.S.A.">
        <title>Genome of an arbuscular mycorrhizal fungus provides insight into the oldest plant symbiosis.</title>
        <authorList>
            <person name="Tisserant E."/>
            <person name="Malbreil M."/>
            <person name="Kuo A."/>
            <person name="Kohler A."/>
            <person name="Symeonidi A."/>
            <person name="Balestrini R."/>
            <person name="Charron P."/>
            <person name="Duensing N."/>
            <person name="Frei Dit Frey N."/>
            <person name="Gianinazzi-Pearson V."/>
            <person name="Gilbert L.B."/>
            <person name="Handa Y."/>
            <person name="Herr J.R."/>
            <person name="Hijri M."/>
            <person name="Koul R."/>
            <person name="Kawaguchi M."/>
            <person name="Krajinski F."/>
            <person name="Lammers P.J."/>
            <person name="Masclaux F.G."/>
            <person name="Murat C."/>
            <person name="Morin E."/>
            <person name="Ndikumana S."/>
            <person name="Pagni M."/>
            <person name="Petitpierre D."/>
            <person name="Requena N."/>
            <person name="Rosikiewicz P."/>
            <person name="Riley R."/>
            <person name="Saito K."/>
            <person name="San Clemente H."/>
            <person name="Shapiro H."/>
            <person name="van Tuinen D."/>
            <person name="Becard G."/>
            <person name="Bonfante P."/>
            <person name="Paszkowski U."/>
            <person name="Shachar-Hill Y.Y."/>
            <person name="Tuskan G.A."/>
            <person name="Young P.W."/>
            <person name="Sanders I.R."/>
            <person name="Henrissat B."/>
            <person name="Rensing S.A."/>
            <person name="Grigoriev I.V."/>
            <person name="Corradi N."/>
            <person name="Roux C."/>
            <person name="Martin F."/>
        </authorList>
    </citation>
    <scope>NUCLEOTIDE SEQUENCE [LARGE SCALE GENOMIC DNA]</scope>
    <source>
        <strain evidence="4 5">DAOM 197198</strain>
    </source>
</reference>
<keyword evidence="2" id="KW-0472">Membrane</keyword>
<feature type="compositionally biased region" description="Low complexity" evidence="1">
    <location>
        <begin position="58"/>
        <end position="91"/>
    </location>
</feature>
<dbReference type="Proteomes" id="UP000018888">
    <property type="component" value="Unassembled WGS sequence"/>
</dbReference>
<feature type="region of interest" description="Disordered" evidence="1">
    <location>
        <begin position="1"/>
        <end position="134"/>
    </location>
</feature>
<keyword evidence="2" id="KW-0812">Transmembrane</keyword>
<name>A0A2H5SIN0_RHIID</name>
<accession>A0A2H5SIN0</accession>
<gene>
    <name evidence="4" type="ORF">GLOIN_2v1477353</name>
</gene>
<feature type="domain" description="Tag1-like fifth Ig-like" evidence="3">
    <location>
        <begin position="754"/>
        <end position="849"/>
    </location>
</feature>
<dbReference type="VEuPathDB" id="FungiDB:RhiirFUN_008949"/>
<organism evidence="4 5">
    <name type="scientific">Rhizophagus irregularis (strain DAOM 181602 / DAOM 197198 / MUCL 43194)</name>
    <name type="common">Arbuscular mycorrhizal fungus</name>
    <name type="synonym">Glomus intraradices</name>
    <dbReference type="NCBI Taxonomy" id="747089"/>
    <lineage>
        <taxon>Eukaryota</taxon>
        <taxon>Fungi</taxon>
        <taxon>Fungi incertae sedis</taxon>
        <taxon>Mucoromycota</taxon>
        <taxon>Glomeromycotina</taxon>
        <taxon>Glomeromycetes</taxon>
        <taxon>Glomerales</taxon>
        <taxon>Glomeraceae</taxon>
        <taxon>Rhizophagus</taxon>
    </lineage>
</organism>
<dbReference type="PANTHER" id="PTHR35895:SF1">
    <property type="entry name" value="LIPID-BINDING SERUM GLYCOPROTEIN C-TERMINAL DOMAIN-CONTAINING PROTEIN"/>
    <property type="match status" value="1"/>
</dbReference>
<evidence type="ECO:0000259" key="3">
    <source>
        <dbReference type="Pfam" id="PF26153"/>
    </source>
</evidence>
<protein>
    <recommendedName>
        <fullName evidence="3">Tag1-like fifth Ig-like domain-containing protein</fullName>
    </recommendedName>
</protein>
<dbReference type="GO" id="GO:0000329">
    <property type="term" value="C:fungal-type vacuole membrane"/>
    <property type="evidence" value="ECO:0007669"/>
    <property type="project" value="InterPro"/>
</dbReference>
<evidence type="ECO:0000256" key="1">
    <source>
        <dbReference type="SAM" id="MobiDB-lite"/>
    </source>
</evidence>